<dbReference type="InterPro" id="IPR026898">
    <property type="entry name" value="PrsW"/>
</dbReference>
<feature type="transmembrane region" description="Helical" evidence="2">
    <location>
        <begin position="230"/>
        <end position="251"/>
    </location>
</feature>
<feature type="transmembrane region" description="Helical" evidence="2">
    <location>
        <begin position="191"/>
        <end position="210"/>
    </location>
</feature>
<feature type="transmembrane region" description="Helical" evidence="2">
    <location>
        <begin position="258"/>
        <end position="277"/>
    </location>
</feature>
<feature type="transmembrane region" description="Helical" evidence="2">
    <location>
        <begin position="289"/>
        <end position="310"/>
    </location>
</feature>
<evidence type="ECO:0000313" key="3">
    <source>
        <dbReference type="EMBL" id="SJM71924.1"/>
    </source>
</evidence>
<evidence type="ECO:0000256" key="2">
    <source>
        <dbReference type="SAM" id="Phobius"/>
    </source>
</evidence>
<feature type="region of interest" description="Disordered" evidence="1">
    <location>
        <begin position="1"/>
        <end position="32"/>
    </location>
</feature>
<evidence type="ECO:0000313" key="4">
    <source>
        <dbReference type="Proteomes" id="UP000195913"/>
    </source>
</evidence>
<evidence type="ECO:0008006" key="5">
    <source>
        <dbReference type="Google" id="ProtNLM"/>
    </source>
</evidence>
<feature type="transmembrane region" description="Helical" evidence="2">
    <location>
        <begin position="159"/>
        <end position="179"/>
    </location>
</feature>
<evidence type="ECO:0000256" key="1">
    <source>
        <dbReference type="SAM" id="MobiDB-lite"/>
    </source>
</evidence>
<keyword evidence="4" id="KW-1185">Reference proteome</keyword>
<keyword evidence="2" id="KW-1133">Transmembrane helix</keyword>
<keyword evidence="2" id="KW-0812">Transmembrane</keyword>
<proteinExistence type="predicted"/>
<feature type="transmembrane region" description="Helical" evidence="2">
    <location>
        <begin position="58"/>
        <end position="78"/>
    </location>
</feature>
<organism evidence="3 4">
    <name type="scientific">Arthrobacter rhombi</name>
    <dbReference type="NCBI Taxonomy" id="71253"/>
    <lineage>
        <taxon>Bacteria</taxon>
        <taxon>Bacillati</taxon>
        <taxon>Actinomycetota</taxon>
        <taxon>Actinomycetes</taxon>
        <taxon>Micrococcales</taxon>
        <taxon>Micrococcaceae</taxon>
        <taxon>Arthrobacter</taxon>
    </lineage>
</organism>
<dbReference type="Proteomes" id="UP000195913">
    <property type="component" value="Unassembled WGS sequence"/>
</dbReference>
<dbReference type="Pfam" id="PF13367">
    <property type="entry name" value="PrsW-protease"/>
    <property type="match status" value="1"/>
</dbReference>
<name>A0A1R4GV01_9MICC</name>
<dbReference type="AlphaFoldDB" id="A0A1R4GV01"/>
<reference evidence="3 4" key="1">
    <citation type="submission" date="2017-02" db="EMBL/GenBank/DDBJ databases">
        <authorList>
            <person name="Peterson S.W."/>
        </authorList>
    </citation>
    <scope>NUCLEOTIDE SEQUENCE [LARGE SCALE GENOMIC DNA]</scope>
    <source>
        <strain evidence="3 4">B Ar 00.02</strain>
    </source>
</reference>
<dbReference type="PANTHER" id="PTHR36844:SF1">
    <property type="entry name" value="PROTEASE PRSW"/>
    <property type="match status" value="1"/>
</dbReference>
<keyword evidence="2" id="KW-0472">Membrane</keyword>
<gene>
    <name evidence="3" type="ORF">FM101_14005</name>
</gene>
<dbReference type="PANTHER" id="PTHR36844">
    <property type="entry name" value="PROTEASE PRSW"/>
    <property type="match status" value="1"/>
</dbReference>
<protein>
    <recommendedName>
        <fullName evidence="5">Integral membrane protein</fullName>
    </recommendedName>
</protein>
<sequence length="415" mass="45127">MDMLETMNAYPPREPQLHGVDPSAPSTPAWPHHEPAENLFHPTRLSPVKPPRRYSPGLVVVLVLSGLILLGVALWLGLVLGAGTLFVVGLLALFPLGICLAGLAWVDRWDPEPKLILISAFAWGAGVSVAGSLIFGAAFQRAFASLAAVTGPDLFGAVVQAPVIEETMKGLGVLLIFFVARRNFDGPVDGIVYGGTIAAGFAFTENILYFSDAFAGAGSGAVQVFVLRGLFSPFAHVMFTAWTGFALGLAVQRGARRYWPLYFLAGLIPAMLGHFLWNGGVGLIFHNFWTFYVLLQVPLFICAIVAVIMLRRAERRLVAQRLNDYAQAGWFSPEEVEMFATRRGRRQANGWASATGRRKAMRGFTRTAMRLAATRNRIIAGSHRQKAQRDEARLLALILDYRLALTGSPQAPGLA</sequence>
<feature type="transmembrane region" description="Helical" evidence="2">
    <location>
        <begin position="84"/>
        <end position="106"/>
    </location>
</feature>
<dbReference type="GO" id="GO:0008233">
    <property type="term" value="F:peptidase activity"/>
    <property type="evidence" value="ECO:0007669"/>
    <property type="project" value="InterPro"/>
</dbReference>
<feature type="transmembrane region" description="Helical" evidence="2">
    <location>
        <begin position="115"/>
        <end position="139"/>
    </location>
</feature>
<accession>A0A1R4GV01</accession>
<dbReference type="EMBL" id="FUHW01000046">
    <property type="protein sequence ID" value="SJM71924.1"/>
    <property type="molecule type" value="Genomic_DNA"/>
</dbReference>